<keyword evidence="1" id="KW-1133">Transmembrane helix</keyword>
<proteinExistence type="predicted"/>
<name>A0A1J8QDV2_9AGAM</name>
<keyword evidence="1" id="KW-0472">Membrane</keyword>
<reference evidence="2 3" key="1">
    <citation type="submission" date="2016-03" db="EMBL/GenBank/DDBJ databases">
        <title>Comparative genomics of the ectomycorrhizal sister species Rhizopogon vinicolor and Rhizopogon vesiculosus (Basidiomycota: Boletales) reveals a divergence of the mating type B locus.</title>
        <authorList>
            <person name="Mujic A.B."/>
            <person name="Kuo A."/>
            <person name="Tritt A."/>
            <person name="Lipzen A."/>
            <person name="Chen C."/>
            <person name="Johnson J."/>
            <person name="Sharma A."/>
            <person name="Barry K."/>
            <person name="Grigoriev I.V."/>
            <person name="Spatafora J.W."/>
        </authorList>
    </citation>
    <scope>NUCLEOTIDE SEQUENCE [LARGE SCALE GENOMIC DNA]</scope>
    <source>
        <strain evidence="2 3">AM-OR11-056</strain>
    </source>
</reference>
<keyword evidence="3" id="KW-1185">Reference proteome</keyword>
<gene>
    <name evidence="2" type="ORF">AZE42_02141</name>
</gene>
<accession>A0A1J8QDV2</accession>
<evidence type="ECO:0000313" key="2">
    <source>
        <dbReference type="EMBL" id="OJA19133.1"/>
    </source>
</evidence>
<dbReference type="OrthoDB" id="2555959at2759"/>
<evidence type="ECO:0000256" key="1">
    <source>
        <dbReference type="SAM" id="Phobius"/>
    </source>
</evidence>
<dbReference type="AlphaFoldDB" id="A0A1J8QDV2"/>
<protein>
    <submittedName>
        <fullName evidence="2">Uncharacterized protein</fullName>
    </submittedName>
</protein>
<sequence>MIEWTYKIKVQLLAKFGLRKLLSAVHDFAADSNYFFHLIVTFFLIERIAMTSKKTPHSAEPVVARSLWQSYKALPARTRLYVSMAVCTVGAVGMFVSDYLEDKYPVTPPRTAPTHESRPAS</sequence>
<comment type="caution">
    <text evidence="2">The sequence shown here is derived from an EMBL/GenBank/DDBJ whole genome shotgun (WGS) entry which is preliminary data.</text>
</comment>
<feature type="transmembrane region" description="Helical" evidence="1">
    <location>
        <begin position="80"/>
        <end position="100"/>
    </location>
</feature>
<keyword evidence="1" id="KW-0812">Transmembrane</keyword>
<dbReference type="EMBL" id="LVVM01001169">
    <property type="protein sequence ID" value="OJA19133.1"/>
    <property type="molecule type" value="Genomic_DNA"/>
</dbReference>
<evidence type="ECO:0000313" key="3">
    <source>
        <dbReference type="Proteomes" id="UP000183567"/>
    </source>
</evidence>
<organism evidence="2 3">
    <name type="scientific">Rhizopogon vesiculosus</name>
    <dbReference type="NCBI Taxonomy" id="180088"/>
    <lineage>
        <taxon>Eukaryota</taxon>
        <taxon>Fungi</taxon>
        <taxon>Dikarya</taxon>
        <taxon>Basidiomycota</taxon>
        <taxon>Agaricomycotina</taxon>
        <taxon>Agaricomycetes</taxon>
        <taxon>Agaricomycetidae</taxon>
        <taxon>Boletales</taxon>
        <taxon>Suillineae</taxon>
        <taxon>Rhizopogonaceae</taxon>
        <taxon>Rhizopogon</taxon>
    </lineage>
</organism>
<dbReference type="Proteomes" id="UP000183567">
    <property type="component" value="Unassembled WGS sequence"/>
</dbReference>